<evidence type="ECO:0000259" key="23">
    <source>
        <dbReference type="Pfam" id="PF24621"/>
    </source>
</evidence>
<organism evidence="24 25">
    <name type="scientific">Sorangium cellulosum</name>
    <name type="common">Polyangium cellulosum</name>
    <dbReference type="NCBI Taxonomy" id="56"/>
    <lineage>
        <taxon>Bacteria</taxon>
        <taxon>Pseudomonadati</taxon>
        <taxon>Myxococcota</taxon>
        <taxon>Polyangia</taxon>
        <taxon>Polyangiales</taxon>
        <taxon>Polyangiaceae</taxon>
        <taxon>Sorangium</taxon>
    </lineage>
</organism>
<dbReference type="GO" id="GO:0005737">
    <property type="term" value="C:cytoplasm"/>
    <property type="evidence" value="ECO:0007669"/>
    <property type="project" value="UniProtKB-SubCell"/>
</dbReference>
<keyword evidence="15 21" id="KW-0520">NAD</keyword>
<comment type="cofactor">
    <cofactor evidence="2 21">
        <name>NAD(+)</name>
        <dbReference type="ChEBI" id="CHEBI:57540"/>
    </cofactor>
</comment>
<evidence type="ECO:0000256" key="11">
    <source>
        <dbReference type="ARBA" id="ARBA00022741"/>
    </source>
</evidence>
<gene>
    <name evidence="21 24" type="primary">aroB</name>
    <name evidence="20" type="synonym">aroK</name>
    <name evidence="24" type="ORF">SOCEGT47_045590</name>
</gene>
<keyword evidence="11 21" id="KW-0547">Nucleotide-binding</keyword>
<keyword evidence="9 20" id="KW-0808">Transferase</keyword>
<dbReference type="InterPro" id="IPR056179">
    <property type="entry name" value="DHQS_C"/>
</dbReference>
<proteinExistence type="inferred from homology"/>
<feature type="binding site" evidence="20">
    <location>
        <position position="86"/>
    </location>
    <ligand>
        <name>substrate</name>
    </ligand>
</feature>
<feature type="binding site" evidence="20">
    <location>
        <begin position="17"/>
        <end position="22"/>
    </location>
    <ligand>
        <name>ATP</name>
        <dbReference type="ChEBI" id="CHEBI:30616"/>
    </ligand>
</feature>
<dbReference type="GO" id="GO:0005524">
    <property type="term" value="F:ATP binding"/>
    <property type="evidence" value="ECO:0007669"/>
    <property type="project" value="UniProtKB-UniRule"/>
</dbReference>
<dbReference type="HAMAP" id="MF_00110">
    <property type="entry name" value="DHQ_synthase"/>
    <property type="match status" value="1"/>
</dbReference>
<comment type="cofactor">
    <cofactor evidence="3">
        <name>Zn(2+)</name>
        <dbReference type="ChEBI" id="CHEBI:29105"/>
    </cofactor>
</comment>
<keyword evidence="14 20" id="KW-0067">ATP-binding</keyword>
<dbReference type="GO" id="GO:0009423">
    <property type="term" value="P:chorismate biosynthetic process"/>
    <property type="evidence" value="ECO:0007669"/>
    <property type="project" value="UniProtKB-UniRule"/>
</dbReference>
<dbReference type="GO" id="GO:0008652">
    <property type="term" value="P:amino acid biosynthetic process"/>
    <property type="evidence" value="ECO:0007669"/>
    <property type="project" value="UniProtKB-KW"/>
</dbReference>
<dbReference type="InterPro" id="IPR027417">
    <property type="entry name" value="P-loop_NTPase"/>
</dbReference>
<keyword evidence="10 21" id="KW-0479">Metal-binding</keyword>
<comment type="subunit">
    <text evidence="20">Monomer.</text>
</comment>
<protein>
    <recommendedName>
        <fullName evidence="20 21">Multifunctional fusion protein</fullName>
    </recommendedName>
    <domain>
        <recommendedName>
            <fullName evidence="20">Shikimate kinase</fullName>
            <shortName evidence="20">SK</shortName>
            <ecNumber evidence="20">2.7.1.71</ecNumber>
        </recommendedName>
    </domain>
    <domain>
        <recommendedName>
            <fullName evidence="21">3-dehydroquinate synthase</fullName>
            <shortName evidence="21">DHQS</shortName>
            <ecNumber evidence="21">4.2.3.4</ecNumber>
        </recommendedName>
    </domain>
</protein>
<dbReference type="GO" id="GO:0000287">
    <property type="term" value="F:magnesium ion binding"/>
    <property type="evidence" value="ECO:0007669"/>
    <property type="project" value="UniProtKB-UniRule"/>
</dbReference>
<dbReference type="RefSeq" id="WP_129349631.1">
    <property type="nucleotide sequence ID" value="NZ_CP012670.1"/>
</dbReference>
<feature type="binding site" evidence="21">
    <location>
        <position position="316"/>
    </location>
    <ligand>
        <name>NAD(+)</name>
        <dbReference type="ChEBI" id="CHEBI:57540"/>
    </ligand>
</feature>
<dbReference type="OrthoDB" id="9806583at2"/>
<feature type="binding site" evidence="21">
    <location>
        <position position="421"/>
    </location>
    <ligand>
        <name>Zn(2+)</name>
        <dbReference type="ChEBI" id="CHEBI:29105"/>
    </ligand>
</feature>
<feature type="binding site" evidence="20">
    <location>
        <position position="39"/>
    </location>
    <ligand>
        <name>substrate</name>
    </ligand>
</feature>
<feature type="binding site" evidence="21">
    <location>
        <position position="358"/>
    </location>
    <ligand>
        <name>Zn(2+)</name>
        <dbReference type="ChEBI" id="CHEBI:29105"/>
    </ligand>
</feature>
<evidence type="ECO:0000313" key="25">
    <source>
        <dbReference type="Proteomes" id="UP000295781"/>
    </source>
</evidence>
<comment type="pathway">
    <text evidence="6 20">Metabolic intermediate biosynthesis; chorismate biosynthesis; chorismate from D-erythrose 4-phosphate and phosphoenolpyruvate: step 5/7.</text>
</comment>
<dbReference type="Gene3D" id="3.40.50.300">
    <property type="entry name" value="P-loop containing nucleotide triphosphate hydrolases"/>
    <property type="match status" value="1"/>
</dbReference>
<comment type="similarity">
    <text evidence="20">Belongs to the shikimate kinase family.</text>
</comment>
<comment type="pathway">
    <text evidence="5 21">Metabolic intermediate biosynthesis; chorismate biosynthesis; chorismate from D-erythrose 4-phosphate and phosphoenolpyruvate: step 2/7.</text>
</comment>
<evidence type="ECO:0000256" key="10">
    <source>
        <dbReference type="ARBA" id="ARBA00022723"/>
    </source>
</evidence>
<name>A0A4P2Q4R1_SORCE</name>
<feature type="binding site" evidence="20">
    <location>
        <position position="21"/>
    </location>
    <ligand>
        <name>Mg(2+)</name>
        <dbReference type="ChEBI" id="CHEBI:18420"/>
    </ligand>
</feature>
<evidence type="ECO:0000256" key="15">
    <source>
        <dbReference type="ARBA" id="ARBA00023027"/>
    </source>
</evidence>
<dbReference type="EC" id="4.2.3.4" evidence="21"/>
<comment type="function">
    <text evidence="4 21">Catalyzes the conversion of 3-deoxy-D-arabino-heptulosonate 7-phosphate (DAHP) to dehydroquinate (DHQ).</text>
</comment>
<dbReference type="PRINTS" id="PR01100">
    <property type="entry name" value="SHIKIMTKNASE"/>
</dbReference>
<dbReference type="GO" id="GO:0003856">
    <property type="term" value="F:3-dehydroquinate synthase activity"/>
    <property type="evidence" value="ECO:0007669"/>
    <property type="project" value="UniProtKB-UniRule"/>
</dbReference>
<evidence type="ECO:0000256" key="7">
    <source>
        <dbReference type="ARBA" id="ARBA00022490"/>
    </source>
</evidence>
<evidence type="ECO:0000256" key="5">
    <source>
        <dbReference type="ARBA" id="ARBA00004661"/>
    </source>
</evidence>
<dbReference type="EMBL" id="CP012670">
    <property type="protein sequence ID" value="AUX24026.1"/>
    <property type="molecule type" value="Genomic_DNA"/>
</dbReference>
<evidence type="ECO:0000256" key="12">
    <source>
        <dbReference type="ARBA" id="ARBA00022777"/>
    </source>
</evidence>
<evidence type="ECO:0000313" key="24">
    <source>
        <dbReference type="EMBL" id="AUX24026.1"/>
    </source>
</evidence>
<dbReference type="HAMAP" id="MF_00109">
    <property type="entry name" value="Shikimate_kinase"/>
    <property type="match status" value="1"/>
</dbReference>
<comment type="cofactor">
    <cofactor evidence="21">
        <name>Co(2+)</name>
        <dbReference type="ChEBI" id="CHEBI:48828"/>
    </cofactor>
    <cofactor evidence="21">
        <name>Zn(2+)</name>
        <dbReference type="ChEBI" id="CHEBI:29105"/>
    </cofactor>
    <text evidence="21">Binds 1 divalent metal cation per subunit. Can use either Co(2+) or Zn(2+).</text>
</comment>
<keyword evidence="12 20" id="KW-0418">Kinase</keyword>
<comment type="function">
    <text evidence="20">Catalyzes the specific phosphorylation of the 3-hydroxyl group of shikimic acid using ATP as a cosubstrate.</text>
</comment>
<feature type="domain" description="3-dehydroquinate synthase C-terminal" evidence="23">
    <location>
        <begin position="355"/>
        <end position="497"/>
    </location>
</feature>
<feature type="binding site" evidence="21">
    <location>
        <position position="325"/>
    </location>
    <ligand>
        <name>NAD(+)</name>
        <dbReference type="ChEBI" id="CHEBI:57540"/>
    </ligand>
</feature>
<dbReference type="GO" id="GO:0004765">
    <property type="term" value="F:shikimate kinase activity"/>
    <property type="evidence" value="ECO:0007669"/>
    <property type="project" value="UniProtKB-UniRule"/>
</dbReference>
<dbReference type="Pfam" id="PF01202">
    <property type="entry name" value="SKI"/>
    <property type="match status" value="1"/>
</dbReference>
<feature type="domain" description="3-dehydroquinate synthase N-terminal" evidence="22">
    <location>
        <begin position="242"/>
        <end position="353"/>
    </location>
</feature>
<feature type="binding site" evidence="20">
    <location>
        <position position="123"/>
    </location>
    <ligand>
        <name>ATP</name>
        <dbReference type="ChEBI" id="CHEBI:30616"/>
    </ligand>
</feature>
<keyword evidence="13 21" id="KW-0862">Zinc</keyword>
<accession>A0A4P2Q4R1</accession>
<evidence type="ECO:0000256" key="4">
    <source>
        <dbReference type="ARBA" id="ARBA00003485"/>
    </source>
</evidence>
<dbReference type="InterPro" id="IPR031322">
    <property type="entry name" value="Shikimate/glucono_kinase"/>
</dbReference>
<comment type="caution">
    <text evidence="21">Lacks conserved residue(s) required for the propagation of feature annotation.</text>
</comment>
<evidence type="ECO:0000256" key="1">
    <source>
        <dbReference type="ARBA" id="ARBA00001393"/>
    </source>
</evidence>
<evidence type="ECO:0000256" key="3">
    <source>
        <dbReference type="ARBA" id="ARBA00001947"/>
    </source>
</evidence>
<dbReference type="CDD" id="cd00464">
    <property type="entry name" value="SK"/>
    <property type="match status" value="1"/>
</dbReference>
<evidence type="ECO:0000256" key="14">
    <source>
        <dbReference type="ARBA" id="ARBA00022840"/>
    </source>
</evidence>
<dbReference type="NCBIfam" id="TIGR01357">
    <property type="entry name" value="aroB"/>
    <property type="match status" value="1"/>
</dbReference>
<keyword evidence="18" id="KW-0511">Multifunctional enzyme</keyword>
<dbReference type="Pfam" id="PF24621">
    <property type="entry name" value="DHQS_C"/>
    <property type="match status" value="1"/>
</dbReference>
<evidence type="ECO:0000256" key="8">
    <source>
        <dbReference type="ARBA" id="ARBA00022605"/>
    </source>
</evidence>
<dbReference type="InterPro" id="IPR023000">
    <property type="entry name" value="Shikimate_kinase_CS"/>
</dbReference>
<keyword evidence="8 21" id="KW-0028">Amino-acid biosynthesis</keyword>
<dbReference type="FunFam" id="3.40.50.1970:FF:000007">
    <property type="entry name" value="Pentafunctional AROM polypeptide"/>
    <property type="match status" value="1"/>
</dbReference>
<comment type="catalytic activity">
    <reaction evidence="1 21">
        <text>7-phospho-2-dehydro-3-deoxy-D-arabino-heptonate = 3-dehydroquinate + phosphate</text>
        <dbReference type="Rhea" id="RHEA:21968"/>
        <dbReference type="ChEBI" id="CHEBI:32364"/>
        <dbReference type="ChEBI" id="CHEBI:43474"/>
        <dbReference type="ChEBI" id="CHEBI:58394"/>
        <dbReference type="EC" id="4.2.3.4"/>
    </reaction>
</comment>
<evidence type="ECO:0000256" key="17">
    <source>
        <dbReference type="ARBA" id="ARBA00023239"/>
    </source>
</evidence>
<feature type="binding site" evidence="21">
    <location>
        <begin position="279"/>
        <end position="283"/>
    </location>
    <ligand>
        <name>NAD(+)</name>
        <dbReference type="ChEBI" id="CHEBI:57540"/>
    </ligand>
</feature>
<dbReference type="EC" id="2.7.1.71" evidence="20"/>
<dbReference type="PROSITE" id="PS01128">
    <property type="entry name" value="SHIKIMATE_KINASE"/>
    <property type="match status" value="1"/>
</dbReference>
<keyword evidence="21" id="KW-0170">Cobalt</keyword>
<keyword evidence="16 21" id="KW-0057">Aromatic amino acid biosynthesis</keyword>
<comment type="similarity">
    <text evidence="21">Belongs to the sugar phosphate cyclases superfamily. Dehydroquinate synthase family.</text>
</comment>
<dbReference type="CDD" id="cd08195">
    <property type="entry name" value="DHQS"/>
    <property type="match status" value="1"/>
</dbReference>
<sequence length="536" mass="55094">MDILPDAPPLLLTGFMGAGKSTVGRVAAARAGLPFIDLDEAIAAEAGESVPSLFASRGEAGFRALEAALLRRLLATPGPRVIALGGGALVDPALRGEALLRGCVVALSATPRTIAARTPSGARPLLDGAPDREARIRELLAARAPVYAEAHARVVTDGVAPVEVAARVLRAYADRPLFVPLGDKSYAVRIASDGAASAADAVASLAPSSVFVVTDENVSRLWGGPLLAALAAQGKPAAAVTVLRPGEEHKRLSAVEAALTAMIDAGADRDAVVLAHGGGVVTDIGGFAASTLLRGVRWVAAPTTLLSMVDASVGGKTGVDLGLAKNAVGTFHQPSAVVASPSALTTETDRAFRSGLAEVVKSACIGDADLHALLEREADRVLARDPGLLAEIIRRSIAVKAAIVARDEREAGDRALLNLGHTLGHALEAEGGFVRLAHGEAVSLGMVAMLRVGCALGVTDRAAADRVVRLLARLGLPTRIEDEPVSAALRYLSLDKKRRGSSVRAVLMRDIGSTFVEPMPLDRLASLLERAAAGVA</sequence>
<keyword evidence="20" id="KW-0460">Magnesium</keyword>
<dbReference type="GO" id="GO:0009073">
    <property type="term" value="P:aromatic amino acid family biosynthetic process"/>
    <property type="evidence" value="ECO:0007669"/>
    <property type="project" value="UniProtKB-KW"/>
</dbReference>
<comment type="cofactor">
    <cofactor evidence="20">
        <name>Mg(2+)</name>
        <dbReference type="ChEBI" id="CHEBI:18420"/>
    </cofactor>
    <text evidence="20">Binds 1 Mg(2+) ion per subunit.</text>
</comment>
<evidence type="ECO:0000256" key="6">
    <source>
        <dbReference type="ARBA" id="ARBA00004842"/>
    </source>
</evidence>
<dbReference type="InterPro" id="IPR016037">
    <property type="entry name" value="DHQ_synth_AroB"/>
</dbReference>
<evidence type="ECO:0000256" key="18">
    <source>
        <dbReference type="ARBA" id="ARBA00023268"/>
    </source>
</evidence>
<evidence type="ECO:0000256" key="19">
    <source>
        <dbReference type="ARBA" id="ARBA00048567"/>
    </source>
</evidence>
<dbReference type="AlphaFoldDB" id="A0A4P2Q4R1"/>
<dbReference type="Pfam" id="PF01761">
    <property type="entry name" value="DHQ_synthase"/>
    <property type="match status" value="1"/>
</dbReference>
<dbReference type="SUPFAM" id="SSF52540">
    <property type="entry name" value="P-loop containing nucleoside triphosphate hydrolases"/>
    <property type="match status" value="1"/>
</dbReference>
<evidence type="ECO:0000259" key="22">
    <source>
        <dbReference type="Pfam" id="PF01761"/>
    </source>
</evidence>
<evidence type="ECO:0000256" key="13">
    <source>
        <dbReference type="ARBA" id="ARBA00022833"/>
    </source>
</evidence>
<evidence type="ECO:0000256" key="2">
    <source>
        <dbReference type="ARBA" id="ARBA00001911"/>
    </source>
</evidence>
<dbReference type="InterPro" id="IPR050071">
    <property type="entry name" value="Dehydroquinate_synthase"/>
</dbReference>
<dbReference type="UniPathway" id="UPA00053">
    <property type="reaction ID" value="UER00085"/>
</dbReference>
<keyword evidence="17 21" id="KW-0456">Lyase</keyword>
<dbReference type="PANTHER" id="PTHR43622">
    <property type="entry name" value="3-DEHYDROQUINATE SYNTHASE"/>
    <property type="match status" value="1"/>
</dbReference>
<evidence type="ECO:0000256" key="21">
    <source>
        <dbReference type="HAMAP-Rule" id="MF_00110"/>
    </source>
</evidence>
<feature type="binding site" evidence="21">
    <location>
        <position position="438"/>
    </location>
    <ligand>
        <name>Zn(2+)</name>
        <dbReference type="ChEBI" id="CHEBI:29105"/>
    </ligand>
</feature>
<feature type="binding site" evidence="21">
    <location>
        <begin position="303"/>
        <end position="304"/>
    </location>
    <ligand>
        <name>NAD(+)</name>
        <dbReference type="ChEBI" id="CHEBI:57540"/>
    </ligand>
</feature>
<evidence type="ECO:0000256" key="16">
    <source>
        <dbReference type="ARBA" id="ARBA00023141"/>
    </source>
</evidence>
<feature type="binding site" evidence="20">
    <location>
        <position position="63"/>
    </location>
    <ligand>
        <name>substrate</name>
    </ligand>
</feature>
<dbReference type="InterPro" id="IPR030960">
    <property type="entry name" value="DHQS/DOIS_N"/>
</dbReference>
<comment type="catalytic activity">
    <reaction evidence="19 20">
        <text>shikimate + ATP = 3-phosphoshikimate + ADP + H(+)</text>
        <dbReference type="Rhea" id="RHEA:13121"/>
        <dbReference type="ChEBI" id="CHEBI:15378"/>
        <dbReference type="ChEBI" id="CHEBI:30616"/>
        <dbReference type="ChEBI" id="CHEBI:36208"/>
        <dbReference type="ChEBI" id="CHEBI:145989"/>
        <dbReference type="ChEBI" id="CHEBI:456216"/>
        <dbReference type="EC" id="2.7.1.71"/>
    </reaction>
</comment>
<feature type="binding site" evidence="20">
    <location>
        <position position="143"/>
    </location>
    <ligand>
        <name>substrate</name>
    </ligand>
</feature>
<dbReference type="Proteomes" id="UP000295781">
    <property type="component" value="Chromosome"/>
</dbReference>
<comment type="subcellular location">
    <subcellularLocation>
        <location evidence="21">Cytoplasm</location>
    </subcellularLocation>
</comment>
<evidence type="ECO:0000256" key="20">
    <source>
        <dbReference type="HAMAP-Rule" id="MF_00109"/>
    </source>
</evidence>
<dbReference type="PANTHER" id="PTHR43622:SF7">
    <property type="entry name" value="3-DEHYDROQUINATE SYNTHASE, CHLOROPLASTIC"/>
    <property type="match status" value="1"/>
</dbReference>
<dbReference type="Gene3D" id="3.40.50.1970">
    <property type="match status" value="1"/>
</dbReference>
<dbReference type="SUPFAM" id="SSF56796">
    <property type="entry name" value="Dehydroquinate synthase-like"/>
    <property type="match status" value="1"/>
</dbReference>
<dbReference type="Gene3D" id="1.20.1090.10">
    <property type="entry name" value="Dehydroquinate synthase-like - alpha domain"/>
    <property type="match status" value="1"/>
</dbReference>
<dbReference type="InterPro" id="IPR000623">
    <property type="entry name" value="Shikimate_kinase/TSH1"/>
</dbReference>
<keyword evidence="7 21" id="KW-0963">Cytoplasm</keyword>
<reference evidence="24 25" key="1">
    <citation type="submission" date="2015-09" db="EMBL/GenBank/DDBJ databases">
        <title>Sorangium comparison.</title>
        <authorList>
            <person name="Zaburannyi N."/>
            <person name="Bunk B."/>
            <person name="Overmann J."/>
            <person name="Mueller R."/>
        </authorList>
    </citation>
    <scope>NUCLEOTIDE SEQUENCE [LARGE SCALE GENOMIC DNA]</scope>
    <source>
        <strain evidence="24 25">So ceGT47</strain>
    </source>
</reference>
<evidence type="ECO:0000256" key="9">
    <source>
        <dbReference type="ARBA" id="ARBA00022679"/>
    </source>
</evidence>